<organism evidence="2 3">
    <name type="scientific">Rubritalea halochordaticola</name>
    <dbReference type="NCBI Taxonomy" id="714537"/>
    <lineage>
        <taxon>Bacteria</taxon>
        <taxon>Pseudomonadati</taxon>
        <taxon>Verrucomicrobiota</taxon>
        <taxon>Verrucomicrobiia</taxon>
        <taxon>Verrucomicrobiales</taxon>
        <taxon>Rubritaleaceae</taxon>
        <taxon>Rubritalea</taxon>
    </lineage>
</organism>
<sequence>MDKWIANRFADKIPRGSGKKSARLLHSENRSRIIVANILAGLGILFGIVLYILGVFPDHDWRGAGVGMGLMGLLPLLWMLVSTISQGKQRVRECFTAYAISQKAPPFLLYPVMGLFSAIGFIAIALTI</sequence>
<keyword evidence="1" id="KW-0472">Membrane</keyword>
<proteinExistence type="predicted"/>
<feature type="transmembrane region" description="Helical" evidence="1">
    <location>
        <begin position="33"/>
        <end position="54"/>
    </location>
</feature>
<keyword evidence="1" id="KW-0812">Transmembrane</keyword>
<protein>
    <submittedName>
        <fullName evidence="2">Uncharacterized protein</fullName>
    </submittedName>
</protein>
<feature type="transmembrane region" description="Helical" evidence="1">
    <location>
        <begin position="107"/>
        <end position="126"/>
    </location>
</feature>
<dbReference type="EMBL" id="BAABRL010000006">
    <property type="protein sequence ID" value="GAA5496018.1"/>
    <property type="molecule type" value="Genomic_DNA"/>
</dbReference>
<reference evidence="2 3" key="1">
    <citation type="submission" date="2024-02" db="EMBL/GenBank/DDBJ databases">
        <title>Rubritalea halochordaticola NBRC 107102.</title>
        <authorList>
            <person name="Ichikawa N."/>
            <person name="Katano-Makiyama Y."/>
            <person name="Hidaka K."/>
        </authorList>
    </citation>
    <scope>NUCLEOTIDE SEQUENCE [LARGE SCALE GENOMIC DNA]</scope>
    <source>
        <strain evidence="2 3">NBRC 107102</strain>
    </source>
</reference>
<evidence type="ECO:0000313" key="2">
    <source>
        <dbReference type="EMBL" id="GAA5496018.1"/>
    </source>
</evidence>
<gene>
    <name evidence="2" type="ORF">Rhal01_02199</name>
</gene>
<accession>A0ABP9V0I5</accession>
<evidence type="ECO:0000313" key="3">
    <source>
        <dbReference type="Proteomes" id="UP001424741"/>
    </source>
</evidence>
<keyword evidence="1" id="KW-1133">Transmembrane helix</keyword>
<dbReference type="Proteomes" id="UP001424741">
    <property type="component" value="Unassembled WGS sequence"/>
</dbReference>
<name>A0ABP9V0I5_9BACT</name>
<feature type="transmembrane region" description="Helical" evidence="1">
    <location>
        <begin position="66"/>
        <end position="86"/>
    </location>
</feature>
<keyword evidence="3" id="KW-1185">Reference proteome</keyword>
<evidence type="ECO:0000256" key="1">
    <source>
        <dbReference type="SAM" id="Phobius"/>
    </source>
</evidence>
<comment type="caution">
    <text evidence="2">The sequence shown here is derived from an EMBL/GenBank/DDBJ whole genome shotgun (WGS) entry which is preliminary data.</text>
</comment>